<protein>
    <submittedName>
        <fullName evidence="7">Iron export ABC transporter permease subunit FetB</fullName>
    </submittedName>
</protein>
<feature type="transmembrane region" description="Helical" evidence="6">
    <location>
        <begin position="39"/>
        <end position="60"/>
    </location>
</feature>
<accession>A0A926E5R4</accession>
<organism evidence="7 8">
    <name type="scientific">Fumia xinanensis</name>
    <dbReference type="NCBI Taxonomy" id="2763659"/>
    <lineage>
        <taxon>Bacteria</taxon>
        <taxon>Bacillati</taxon>
        <taxon>Bacillota</taxon>
        <taxon>Clostridia</taxon>
        <taxon>Eubacteriales</taxon>
        <taxon>Oscillospiraceae</taxon>
        <taxon>Fumia</taxon>
    </lineage>
</organism>
<gene>
    <name evidence="7" type="primary">fetB</name>
    <name evidence="7" type="ORF">H8710_08200</name>
</gene>
<evidence type="ECO:0000256" key="5">
    <source>
        <dbReference type="ARBA" id="ARBA00023136"/>
    </source>
</evidence>
<dbReference type="Pfam" id="PF03649">
    <property type="entry name" value="UPF0014"/>
    <property type="match status" value="1"/>
</dbReference>
<dbReference type="EMBL" id="JACRSV010000002">
    <property type="protein sequence ID" value="MBC8560045.1"/>
    <property type="molecule type" value="Genomic_DNA"/>
</dbReference>
<comment type="subcellular location">
    <subcellularLocation>
        <location evidence="1">Membrane</location>
        <topology evidence="1">Multi-pass membrane protein</topology>
    </subcellularLocation>
</comment>
<proteinExistence type="inferred from homology"/>
<feature type="transmembrane region" description="Helical" evidence="6">
    <location>
        <begin position="97"/>
        <end position="118"/>
    </location>
</feature>
<comment type="similarity">
    <text evidence="2">Belongs to the UPF0014 family.</text>
</comment>
<name>A0A926E5R4_9FIRM</name>
<dbReference type="AlphaFoldDB" id="A0A926E5R4"/>
<comment type="caution">
    <text evidence="7">The sequence shown here is derived from an EMBL/GenBank/DDBJ whole genome shotgun (WGS) entry which is preliminary data.</text>
</comment>
<dbReference type="GO" id="GO:0005886">
    <property type="term" value="C:plasma membrane"/>
    <property type="evidence" value="ECO:0007669"/>
    <property type="project" value="TreeGrafter"/>
</dbReference>
<feature type="transmembrane region" description="Helical" evidence="6">
    <location>
        <begin position="197"/>
        <end position="215"/>
    </location>
</feature>
<dbReference type="Proteomes" id="UP000610760">
    <property type="component" value="Unassembled WGS sequence"/>
</dbReference>
<feature type="transmembrane region" description="Helical" evidence="6">
    <location>
        <begin position="6"/>
        <end position="27"/>
    </location>
</feature>
<feature type="transmembrane region" description="Helical" evidence="6">
    <location>
        <begin position="227"/>
        <end position="249"/>
    </location>
</feature>
<keyword evidence="5 6" id="KW-0472">Membrane</keyword>
<evidence type="ECO:0000313" key="7">
    <source>
        <dbReference type="EMBL" id="MBC8560045.1"/>
    </source>
</evidence>
<dbReference type="RefSeq" id="WP_249295006.1">
    <property type="nucleotide sequence ID" value="NZ_JACRSV010000002.1"/>
</dbReference>
<evidence type="ECO:0000313" key="8">
    <source>
        <dbReference type="Proteomes" id="UP000610760"/>
    </source>
</evidence>
<evidence type="ECO:0000256" key="1">
    <source>
        <dbReference type="ARBA" id="ARBA00004141"/>
    </source>
</evidence>
<feature type="transmembrane region" description="Helical" evidence="6">
    <location>
        <begin position="130"/>
        <end position="151"/>
    </location>
</feature>
<feature type="transmembrane region" description="Helical" evidence="6">
    <location>
        <begin position="66"/>
        <end position="85"/>
    </location>
</feature>
<evidence type="ECO:0000256" key="4">
    <source>
        <dbReference type="ARBA" id="ARBA00022989"/>
    </source>
</evidence>
<dbReference type="InterPro" id="IPR005226">
    <property type="entry name" value="UPF0014_fam"/>
</dbReference>
<evidence type="ECO:0000256" key="2">
    <source>
        <dbReference type="ARBA" id="ARBA00005268"/>
    </source>
</evidence>
<dbReference type="PANTHER" id="PTHR30028:SF0">
    <property type="entry name" value="PROTEIN ALUMINUM SENSITIVE 3"/>
    <property type="match status" value="1"/>
</dbReference>
<keyword evidence="8" id="KW-1185">Reference proteome</keyword>
<reference evidence="7" key="1">
    <citation type="submission" date="2020-08" db="EMBL/GenBank/DDBJ databases">
        <title>Genome public.</title>
        <authorList>
            <person name="Liu C."/>
            <person name="Sun Q."/>
        </authorList>
    </citation>
    <scope>NUCLEOTIDE SEQUENCE</scope>
    <source>
        <strain evidence="7">NSJ-33</strain>
    </source>
</reference>
<evidence type="ECO:0000256" key="6">
    <source>
        <dbReference type="SAM" id="Phobius"/>
    </source>
</evidence>
<evidence type="ECO:0000256" key="3">
    <source>
        <dbReference type="ARBA" id="ARBA00022692"/>
    </source>
</evidence>
<dbReference type="PANTHER" id="PTHR30028">
    <property type="entry name" value="UPF0014 INNER MEMBRANE PROTEIN YBBM-RELATED"/>
    <property type="match status" value="1"/>
</dbReference>
<keyword evidence="4 6" id="KW-1133">Transmembrane helix</keyword>
<keyword evidence="3 6" id="KW-0812">Transmembrane</keyword>
<sequence length="280" mass="30859">MSENAVMDLSILQLSIAYVFVLILLIIFKSRGIRREKEILIATTRMTVQLTVMGLILMVVFRHAHWWLTVLMVAIMIGFAIYNAIKRVKIPMSGALKRLIAVSMIFGALMTAAFFIIVVLQVRPWFNPQYFIPISGMVVGNCMTGIALGANKLCGDMADKREMIENSLMLGATPFAATKQIVNDAFDSAILPTMNNMLTMGIVSLPGMMTGQILSGTFPLTAIKYQIGIMLAILGATALATVLFVSLGYKTFFSKDARLLPMEKETEKEGKTIFAQKGTR</sequence>